<proteinExistence type="predicted"/>
<keyword evidence="3" id="KW-1185">Reference proteome</keyword>
<accession>A0ABX7K3D5</accession>
<protein>
    <submittedName>
        <fullName evidence="2">Uncharacterized protein</fullName>
    </submittedName>
</protein>
<dbReference type="CDD" id="cd20702">
    <property type="entry name" value="PoNe"/>
    <property type="match status" value="1"/>
</dbReference>
<dbReference type="RefSeq" id="WP_205519006.1">
    <property type="nucleotide sequence ID" value="NZ_CP070506.1"/>
</dbReference>
<evidence type="ECO:0000313" key="3">
    <source>
        <dbReference type="Proteomes" id="UP000663249"/>
    </source>
</evidence>
<name>A0ABX7K3D5_9PSED</name>
<evidence type="ECO:0000313" key="2">
    <source>
        <dbReference type="EMBL" id="QSB41789.1"/>
    </source>
</evidence>
<organism evidence="2 3">
    <name type="scientific">Pseudomonas hygromyciniae</name>
    <dbReference type="NCBI Taxonomy" id="2812000"/>
    <lineage>
        <taxon>Bacteria</taxon>
        <taxon>Pseudomonadati</taxon>
        <taxon>Pseudomonadota</taxon>
        <taxon>Gammaproteobacteria</taxon>
        <taxon>Pseudomonadales</taxon>
        <taxon>Pseudomonadaceae</taxon>
        <taxon>Pseudomonas</taxon>
    </lineage>
</organism>
<dbReference type="Proteomes" id="UP000663249">
    <property type="component" value="Chromosome"/>
</dbReference>
<evidence type="ECO:0000256" key="1">
    <source>
        <dbReference type="SAM" id="MobiDB-lite"/>
    </source>
</evidence>
<feature type="region of interest" description="Disordered" evidence="1">
    <location>
        <begin position="1"/>
        <end position="20"/>
    </location>
</feature>
<sequence>MPAWSGTSAPWAARPTPNIGRAARRRGGYEASFTVPQISDLDVPGPMPPMAVLVPGAQLSAPSADGVLSHNGRTYLELVTRETVLAVRDPATGEFRERAPHQLAATGAPLQRVAGTSTWTRSGAATPVPQAISVPVTVRGRLDPVWDLQRYDVSQARGVPPLPMPGMHDFVVEGQRYYVDMRFVLKAYKSQHSHIMQRDANGRLRNQGSVAEDGIFRLGMAPLTYLPIGGVTSRVEVDTVRNKWRLYGNGVEPIYLDTGGHLSSWVPELRLREIGDIIADARRVLGYTGVSSDMSQGLMSTMDKHTYRYMQQYARQLIVFDTRAIREASVRDRDRLIDEHIWRHGYPYDRLRQAISAQADGRALPVGIAQFDPLQGMATVSAREGGSFNLQIVSRHDQLHYPRRQRSDAHQRLFEQWSALSIQATAARGKANELMYQQMLVDDGYQILSGGTYGGGQYGFDLVFTGPTGAVYLLEVKHSPPGNPDRLSPVSMAMRGGYWQMEDRWVEAVLAHSEVARSQAGVAVRQALSNQRLFKLIGATTSNGTQYLFKIDMSPVR</sequence>
<dbReference type="EMBL" id="CP070506">
    <property type="protein sequence ID" value="QSB41789.1"/>
    <property type="molecule type" value="Genomic_DNA"/>
</dbReference>
<gene>
    <name evidence="2" type="ORF">JTY93_10805</name>
</gene>
<reference evidence="2 3" key="1">
    <citation type="submission" date="2021-02" db="EMBL/GenBank/DDBJ databases">
        <title>Genomic and phenotypic characterization of Pseudomonas hygromyciniae, a novel bacterial species discovered from a commercially purchased antibiotic vial.</title>
        <authorList>
            <person name="Turner T.L."/>
            <person name="Mitra S.D."/>
            <person name="Kochan T.J."/>
            <person name="Pincus N.B."/>
            <person name="Lebrun-Corbin M."/>
            <person name="Cheung B."/>
            <person name="Gatesy S.W."/>
            <person name="Afzal T."/>
            <person name="Ozer E.A."/>
            <person name="Hauser A.R."/>
        </authorList>
    </citation>
    <scope>NUCLEOTIDE SEQUENCE [LARGE SCALE GENOMIC DNA]</scope>
    <source>
        <strain evidence="2 3">SDM007</strain>
    </source>
</reference>